<dbReference type="GO" id="GO:0003684">
    <property type="term" value="F:damaged DNA binding"/>
    <property type="evidence" value="ECO:0007669"/>
    <property type="project" value="TreeGrafter"/>
</dbReference>
<evidence type="ECO:0000313" key="6">
    <source>
        <dbReference type="EMBL" id="KAG0689502.1"/>
    </source>
</evidence>
<dbReference type="PANTHER" id="PTHR23240:SF8">
    <property type="entry name" value="PROTEIN ARTEMIS"/>
    <property type="match status" value="1"/>
</dbReference>
<dbReference type="GO" id="GO:0006303">
    <property type="term" value="P:double-strand break repair via nonhomologous end joining"/>
    <property type="evidence" value="ECO:0007669"/>
    <property type="project" value="TreeGrafter"/>
</dbReference>
<feature type="compositionally biased region" description="Low complexity" evidence="4">
    <location>
        <begin position="551"/>
        <end position="563"/>
    </location>
</feature>
<reference evidence="6" key="1">
    <citation type="submission" date="2020-11" db="EMBL/GenBank/DDBJ databases">
        <title>Kefir isolates.</title>
        <authorList>
            <person name="Marcisauskas S."/>
            <person name="Kim Y."/>
            <person name="Blasche S."/>
        </authorList>
    </citation>
    <scope>NUCLEOTIDE SEQUENCE</scope>
    <source>
        <strain evidence="6">Olga-1</strain>
    </source>
</reference>
<evidence type="ECO:0000256" key="3">
    <source>
        <dbReference type="ARBA" id="ARBA00022839"/>
    </source>
</evidence>
<name>A0A9P6WM16_9ASCO</name>
<dbReference type="SUPFAM" id="SSF56281">
    <property type="entry name" value="Metallo-hydrolase/oxidoreductase"/>
    <property type="match status" value="1"/>
</dbReference>
<dbReference type="EMBL" id="PUHW01000076">
    <property type="protein sequence ID" value="KAG0689502.1"/>
    <property type="molecule type" value="Genomic_DNA"/>
</dbReference>
<evidence type="ECO:0000313" key="7">
    <source>
        <dbReference type="Proteomes" id="UP000697127"/>
    </source>
</evidence>
<dbReference type="Gene3D" id="3.60.15.10">
    <property type="entry name" value="Ribonuclease Z/Hydroxyacylglutathione hydrolase-like"/>
    <property type="match status" value="1"/>
</dbReference>
<sequence>MTELALTFNGIIPLIPDILIDNFESLHEKNVKNRHQIKYCIISHAHSDHYKGLLKQIIDPPLFILTKTTKDLIYSQSNLTIGMKRNLSNSIFLKMNNSIQLELNLNLTFIPNYHCLGSVMILIEDSRNNKNINILYSGDARFDDSVICSIKNSTFLLPYLYDNKLIDLLYLDTTFAYRSKNIEIPENIKGIYQLIKLIEKYPNGTNFKFQDSTYGFEEVWCKISDYFGNNCKFQISKRHLNWIIKLQSDYNVKSDDLETNVNIVDKIHKLNTTNNDNNVRYTFYIGDIREFNIARKDKIVYIKHAIDLTKDEYENIYLPKDFNQFDKIECNNKDTFNDIWDGKFWYLNGNQKQLLHFSYIKNPNYLNLFLPTHLKFIYSRHSSYSETKKFVEIFKDKIKDIYPMTESFDTWHKGFNMKNFFNIENSTYDKIRRQTYGCCNVKLRSFEGNLQIMDYWNSSIDNNKIDEDIGIIKSFDSVSTDIDFDFDPLGQDIRNQGQHLSFDNRKKELVAFKGNVIQTQIKEKRRRNDRFLQNTDTKETAEFGNVENHSNNNDNDNNDNNNNSMKHVQFIKIDYENITDRDNNELKSNKKLCTDKKKIMKMTPTVQNLMDRLFS</sequence>
<proteinExistence type="predicted"/>
<dbReference type="GO" id="GO:0000723">
    <property type="term" value="P:telomere maintenance"/>
    <property type="evidence" value="ECO:0007669"/>
    <property type="project" value="TreeGrafter"/>
</dbReference>
<dbReference type="SMART" id="SM00849">
    <property type="entry name" value="Lactamase_B"/>
    <property type="match status" value="1"/>
</dbReference>
<dbReference type="InterPro" id="IPR001279">
    <property type="entry name" value="Metallo-B-lactamas"/>
</dbReference>
<feature type="region of interest" description="Disordered" evidence="4">
    <location>
        <begin position="527"/>
        <end position="564"/>
    </location>
</feature>
<dbReference type="Proteomes" id="UP000697127">
    <property type="component" value="Unassembled WGS sequence"/>
</dbReference>
<evidence type="ECO:0000256" key="1">
    <source>
        <dbReference type="ARBA" id="ARBA00022722"/>
    </source>
</evidence>
<comment type="caution">
    <text evidence="6">The sequence shown here is derived from an EMBL/GenBank/DDBJ whole genome shotgun (WGS) entry which is preliminary data.</text>
</comment>
<protein>
    <recommendedName>
        <fullName evidence="5">Metallo-beta-lactamase domain-containing protein</fullName>
    </recommendedName>
</protein>
<dbReference type="PANTHER" id="PTHR23240">
    <property type="entry name" value="DNA CROSS-LINK REPAIR PROTEIN PSO2/SNM1-RELATED"/>
    <property type="match status" value="1"/>
</dbReference>
<dbReference type="InterPro" id="IPR036866">
    <property type="entry name" value="RibonucZ/Hydroxyglut_hydro"/>
</dbReference>
<evidence type="ECO:0000256" key="2">
    <source>
        <dbReference type="ARBA" id="ARBA00022801"/>
    </source>
</evidence>
<keyword evidence="1" id="KW-0540">Nuclease</keyword>
<keyword evidence="3" id="KW-0269">Exonuclease</keyword>
<dbReference type="AlphaFoldDB" id="A0A9P6WM16"/>
<organism evidence="6 7">
    <name type="scientific">Pichia californica</name>
    <dbReference type="NCBI Taxonomy" id="460514"/>
    <lineage>
        <taxon>Eukaryota</taxon>
        <taxon>Fungi</taxon>
        <taxon>Dikarya</taxon>
        <taxon>Ascomycota</taxon>
        <taxon>Saccharomycotina</taxon>
        <taxon>Pichiomycetes</taxon>
        <taxon>Pichiales</taxon>
        <taxon>Pichiaceae</taxon>
        <taxon>Pichia</taxon>
    </lineage>
</organism>
<accession>A0A9P6WM16</accession>
<evidence type="ECO:0000256" key="4">
    <source>
        <dbReference type="SAM" id="MobiDB-lite"/>
    </source>
</evidence>
<dbReference type="GO" id="GO:0035312">
    <property type="term" value="F:5'-3' DNA exonuclease activity"/>
    <property type="evidence" value="ECO:0007669"/>
    <property type="project" value="TreeGrafter"/>
</dbReference>
<keyword evidence="2" id="KW-0378">Hydrolase</keyword>
<evidence type="ECO:0000259" key="5">
    <source>
        <dbReference type="SMART" id="SM00849"/>
    </source>
</evidence>
<dbReference type="GO" id="GO:0036297">
    <property type="term" value="P:interstrand cross-link repair"/>
    <property type="evidence" value="ECO:0007669"/>
    <property type="project" value="TreeGrafter"/>
</dbReference>
<gene>
    <name evidence="6" type="ORF">C6P40_004918</name>
</gene>
<keyword evidence="7" id="KW-1185">Reference proteome</keyword>
<feature type="domain" description="Metallo-beta-lactamase" evidence="5">
    <location>
        <begin position="9"/>
        <end position="180"/>
    </location>
</feature>